<reference evidence="2" key="1">
    <citation type="journal article" date="2021" name="Proc. Natl. Acad. Sci. U.S.A.">
        <title>A Catalog of Tens of Thousands of Viruses from Human Metagenomes Reveals Hidden Associations with Chronic Diseases.</title>
        <authorList>
            <person name="Tisza M.J."/>
            <person name="Buck C.B."/>
        </authorList>
    </citation>
    <scope>NUCLEOTIDE SEQUENCE</scope>
    <source>
        <strain evidence="2">CtHaT25</strain>
    </source>
</reference>
<keyword evidence="1" id="KW-0812">Transmembrane</keyword>
<accession>A0A8S5N9V3</accession>
<keyword evidence="1" id="KW-1133">Transmembrane helix</keyword>
<protein>
    <submittedName>
        <fullName evidence="2">Uncharacterized protein</fullName>
    </submittedName>
</protein>
<evidence type="ECO:0000256" key="1">
    <source>
        <dbReference type="SAM" id="Phobius"/>
    </source>
</evidence>
<proteinExistence type="predicted"/>
<organism evidence="2">
    <name type="scientific">Myoviridae sp. ctHaT25</name>
    <dbReference type="NCBI Taxonomy" id="2826635"/>
    <lineage>
        <taxon>Viruses</taxon>
        <taxon>Duplodnaviria</taxon>
        <taxon>Heunggongvirae</taxon>
        <taxon>Uroviricota</taxon>
        <taxon>Caudoviricetes</taxon>
    </lineage>
</organism>
<keyword evidence="1" id="KW-0472">Membrane</keyword>
<dbReference type="EMBL" id="BK015105">
    <property type="protein sequence ID" value="DAD91175.1"/>
    <property type="molecule type" value="Genomic_DNA"/>
</dbReference>
<evidence type="ECO:0000313" key="2">
    <source>
        <dbReference type="EMBL" id="DAD91175.1"/>
    </source>
</evidence>
<sequence length="30" mass="3560">MVSDILMIQIALNFYCYFSISWVDRSKTQS</sequence>
<name>A0A8S5N9V3_9CAUD</name>
<feature type="transmembrane region" description="Helical" evidence="1">
    <location>
        <begin position="6"/>
        <end position="23"/>
    </location>
</feature>